<protein>
    <recommendedName>
        <fullName evidence="3">Phage protein</fullName>
    </recommendedName>
</protein>
<dbReference type="HOGENOM" id="CLU_2703350_0_0_9"/>
<gene>
    <name evidence="1" type="ordered locus">SpyM3_1303</name>
</gene>
<sequence length="73" mass="8037">MRYIGESQLSKDLVTKDYVDNKVTNLASKDDIVNLGKIKDSQTGAFLEVKIVPNGQVPYDTTGMIVFERSGGK</sequence>
<proteinExistence type="predicted"/>
<dbReference type="RefSeq" id="WP_009880241.1">
    <property type="nucleotide sequence ID" value="NC_004070.1"/>
</dbReference>
<accession>A0A0H2UVU2</accession>
<evidence type="ECO:0000313" key="1">
    <source>
        <dbReference type="EMBL" id="AAM79910.1"/>
    </source>
</evidence>
<name>A0A0H2UVU2_STRP3</name>
<dbReference type="EMBL" id="AE014074">
    <property type="protein sequence ID" value="AAM79910.1"/>
    <property type="molecule type" value="Genomic_DNA"/>
</dbReference>
<dbReference type="Proteomes" id="UP000000564">
    <property type="component" value="Chromosome"/>
</dbReference>
<reference evidence="1 2" key="1">
    <citation type="journal article" date="2002" name="Proc. Natl. Acad. Sci. U.S.A.">
        <title>Genome sequence of a serotype M3 strain of group A Streptococcus: phage-encoded toxins, the high-virulence phenotype, and clone emergence.</title>
        <authorList>
            <person name="Beres S.B."/>
            <person name="Sylva G.L."/>
            <person name="Barbian K.D."/>
            <person name="Lei B."/>
            <person name="Hoff J.S."/>
            <person name="Mammarella N.D."/>
            <person name="Liu M.Y."/>
            <person name="Smoot J.C."/>
            <person name="Porcella S.F."/>
            <person name="Parkins L.D."/>
            <person name="Campbell D.S."/>
            <person name="Smith T.M."/>
            <person name="McCormick J.K."/>
            <person name="Leung D.Y."/>
            <person name="Schlievert P.M."/>
            <person name="Musser J.M."/>
        </authorList>
    </citation>
    <scope>NUCLEOTIDE SEQUENCE [LARGE SCALE GENOMIC DNA]</scope>
    <source>
        <strain evidence="2">ATCC BAA-595 / MGAS315</strain>
    </source>
</reference>
<organism evidence="1 2">
    <name type="scientific">Streptococcus pyogenes serotype M3 (strain ATCC BAA-595 / MGAS315)</name>
    <dbReference type="NCBI Taxonomy" id="198466"/>
    <lineage>
        <taxon>Bacteria</taxon>
        <taxon>Bacillati</taxon>
        <taxon>Bacillota</taxon>
        <taxon>Bacilli</taxon>
        <taxon>Lactobacillales</taxon>
        <taxon>Streptococcaceae</taxon>
        <taxon>Streptococcus</taxon>
    </lineage>
</organism>
<evidence type="ECO:0000313" key="2">
    <source>
        <dbReference type="Proteomes" id="UP000000564"/>
    </source>
</evidence>
<dbReference type="KEGG" id="spg:SpyM3_1303"/>
<dbReference type="AlphaFoldDB" id="A0A0H2UVU2"/>
<evidence type="ECO:0008006" key="3">
    <source>
        <dbReference type="Google" id="ProtNLM"/>
    </source>
</evidence>